<keyword evidence="2" id="KW-1185">Reference proteome</keyword>
<evidence type="ECO:0000313" key="2">
    <source>
        <dbReference type="Proteomes" id="UP000824469"/>
    </source>
</evidence>
<feature type="non-terminal residue" evidence="1">
    <location>
        <position position="59"/>
    </location>
</feature>
<accession>A0AA38CIW2</accession>
<dbReference type="EMBL" id="JAHRHJ020000009">
    <property type="protein sequence ID" value="KAH9302241.1"/>
    <property type="molecule type" value="Genomic_DNA"/>
</dbReference>
<comment type="caution">
    <text evidence="1">The sequence shown here is derived from an EMBL/GenBank/DDBJ whole genome shotgun (WGS) entry which is preliminary data.</text>
</comment>
<reference evidence="1 2" key="1">
    <citation type="journal article" date="2021" name="Nat. Plants">
        <title>The Taxus genome provides insights into paclitaxel biosynthesis.</title>
        <authorList>
            <person name="Xiong X."/>
            <person name="Gou J."/>
            <person name="Liao Q."/>
            <person name="Li Y."/>
            <person name="Zhou Q."/>
            <person name="Bi G."/>
            <person name="Li C."/>
            <person name="Du R."/>
            <person name="Wang X."/>
            <person name="Sun T."/>
            <person name="Guo L."/>
            <person name="Liang H."/>
            <person name="Lu P."/>
            <person name="Wu Y."/>
            <person name="Zhang Z."/>
            <person name="Ro D.K."/>
            <person name="Shang Y."/>
            <person name="Huang S."/>
            <person name="Yan J."/>
        </authorList>
    </citation>
    <scope>NUCLEOTIDE SEQUENCE [LARGE SCALE GENOMIC DNA]</scope>
    <source>
        <strain evidence="1">Ta-2019</strain>
    </source>
</reference>
<name>A0AA38CIW2_TAXCH</name>
<organism evidence="1 2">
    <name type="scientific">Taxus chinensis</name>
    <name type="common">Chinese yew</name>
    <name type="synonym">Taxus wallichiana var. chinensis</name>
    <dbReference type="NCBI Taxonomy" id="29808"/>
    <lineage>
        <taxon>Eukaryota</taxon>
        <taxon>Viridiplantae</taxon>
        <taxon>Streptophyta</taxon>
        <taxon>Embryophyta</taxon>
        <taxon>Tracheophyta</taxon>
        <taxon>Spermatophyta</taxon>
        <taxon>Pinopsida</taxon>
        <taxon>Pinidae</taxon>
        <taxon>Conifers II</taxon>
        <taxon>Cupressales</taxon>
        <taxon>Taxaceae</taxon>
        <taxon>Taxus</taxon>
    </lineage>
</organism>
<evidence type="ECO:0000313" key="1">
    <source>
        <dbReference type="EMBL" id="KAH9302241.1"/>
    </source>
</evidence>
<proteinExistence type="predicted"/>
<dbReference type="AlphaFoldDB" id="A0AA38CIW2"/>
<dbReference type="Proteomes" id="UP000824469">
    <property type="component" value="Unassembled WGS sequence"/>
</dbReference>
<gene>
    <name evidence="1" type="ORF">KI387_013824</name>
</gene>
<feature type="non-terminal residue" evidence="1">
    <location>
        <position position="1"/>
    </location>
</feature>
<sequence>ASPMPNNLSHTPNDVASVAYIPILQSSKRLVVLSPRFSLLLTIQSPTDTFSMLDSKNSA</sequence>
<protein>
    <submittedName>
        <fullName evidence="1">Uncharacterized protein</fullName>
    </submittedName>
</protein>